<evidence type="ECO:0000256" key="1">
    <source>
        <dbReference type="SAM" id="MobiDB-lite"/>
    </source>
</evidence>
<name>A0A915JKN6_ROMCU</name>
<accession>A0A915JKN6</accession>
<evidence type="ECO:0000313" key="3">
    <source>
        <dbReference type="WBParaSite" id="nRc.2.0.1.t26637-RA"/>
    </source>
</evidence>
<proteinExistence type="predicted"/>
<dbReference type="Proteomes" id="UP000887565">
    <property type="component" value="Unplaced"/>
</dbReference>
<feature type="region of interest" description="Disordered" evidence="1">
    <location>
        <begin position="1"/>
        <end position="24"/>
    </location>
</feature>
<feature type="compositionally biased region" description="Polar residues" evidence="1">
    <location>
        <begin position="7"/>
        <end position="18"/>
    </location>
</feature>
<organism evidence="2 3">
    <name type="scientific">Romanomermis culicivorax</name>
    <name type="common">Nematode worm</name>
    <dbReference type="NCBI Taxonomy" id="13658"/>
    <lineage>
        <taxon>Eukaryota</taxon>
        <taxon>Metazoa</taxon>
        <taxon>Ecdysozoa</taxon>
        <taxon>Nematoda</taxon>
        <taxon>Enoplea</taxon>
        <taxon>Dorylaimia</taxon>
        <taxon>Mermithida</taxon>
        <taxon>Mermithoidea</taxon>
        <taxon>Mermithidae</taxon>
        <taxon>Romanomermis</taxon>
    </lineage>
</organism>
<sequence length="87" mass="9321">MGAKLSKSLTASPITMSAQGRRAPKSAVQCELGSIGVESNPCAVTPQVPFQVFVDDRIDRGRLIKKVQICADVSSDQLSLKMLDENS</sequence>
<dbReference type="AlphaFoldDB" id="A0A915JKN6"/>
<protein>
    <submittedName>
        <fullName evidence="3">Uncharacterized protein</fullName>
    </submittedName>
</protein>
<evidence type="ECO:0000313" key="2">
    <source>
        <dbReference type="Proteomes" id="UP000887565"/>
    </source>
</evidence>
<reference evidence="3" key="1">
    <citation type="submission" date="2022-11" db="UniProtKB">
        <authorList>
            <consortium name="WormBaseParasite"/>
        </authorList>
    </citation>
    <scope>IDENTIFICATION</scope>
</reference>
<dbReference type="WBParaSite" id="nRc.2.0.1.t26637-RA">
    <property type="protein sequence ID" value="nRc.2.0.1.t26637-RA"/>
    <property type="gene ID" value="nRc.2.0.1.g26637"/>
</dbReference>
<keyword evidence="2" id="KW-1185">Reference proteome</keyword>